<protein>
    <recommendedName>
        <fullName evidence="3">Uridine kinase</fullName>
    </recommendedName>
</protein>
<organism evidence="1 2">
    <name type="scientific">Auritidibacter ignavus</name>
    <dbReference type="NCBI Taxonomy" id="678932"/>
    <lineage>
        <taxon>Bacteria</taxon>
        <taxon>Bacillati</taxon>
        <taxon>Actinomycetota</taxon>
        <taxon>Actinomycetes</taxon>
        <taxon>Micrococcales</taxon>
        <taxon>Micrococcaceae</taxon>
        <taxon>Auritidibacter</taxon>
    </lineage>
</organism>
<keyword evidence="2" id="KW-1185">Reference proteome</keyword>
<dbReference type="InterPro" id="IPR027417">
    <property type="entry name" value="P-loop_NTPase"/>
</dbReference>
<evidence type="ECO:0000313" key="1">
    <source>
        <dbReference type="EMBL" id="WGH92992.1"/>
    </source>
</evidence>
<proteinExistence type="predicted"/>
<name>A0AAJ6AHT4_9MICC</name>
<gene>
    <name evidence="1" type="ORF">QDX21_11975</name>
</gene>
<evidence type="ECO:0008006" key="3">
    <source>
        <dbReference type="Google" id="ProtNLM"/>
    </source>
</evidence>
<reference evidence="1 2" key="1">
    <citation type="submission" date="2023-03" db="EMBL/GenBank/DDBJ databases">
        <title>Complete genome sequences of several Auritidibacter ignavus strains isolated from ear infections.</title>
        <authorList>
            <person name="Baehr T."/>
            <person name="Baumhoegger A.M."/>
        </authorList>
    </citation>
    <scope>NUCLEOTIDE SEQUENCE [LARGE SCALE GENOMIC DNA]</scope>
    <source>
        <strain evidence="1 2">BABAE-6</strain>
    </source>
</reference>
<dbReference type="Gene3D" id="3.40.50.300">
    <property type="entry name" value="P-loop containing nucleotide triphosphate hydrolases"/>
    <property type="match status" value="1"/>
</dbReference>
<dbReference type="Proteomes" id="UP001224674">
    <property type="component" value="Chromosome"/>
</dbReference>
<dbReference type="EMBL" id="CP122566">
    <property type="protein sequence ID" value="WGH92992.1"/>
    <property type="molecule type" value="Genomic_DNA"/>
</dbReference>
<sequence length="204" mass="22160">MKPLILGIDGRSGAGKTELADALEQRIHAEHPELSVAVFGLDQLYRGWDGLEAGVALYTHELLPALAQGETVTYRDWDWSSNAPDGALGPERTFAPGQITIIEGFGTGARAAREHLNSLIWLNAPELSRRDRAVGRGGENYGPNWERWSSQEQDFTDRDRVESVADLVLDTSGPAEPVQEAAYTMLRLEISTNGASSSSAQGLN</sequence>
<evidence type="ECO:0000313" key="2">
    <source>
        <dbReference type="Proteomes" id="UP001224674"/>
    </source>
</evidence>
<accession>A0AAJ6AHT4</accession>
<dbReference type="RefSeq" id="WP_110110928.1">
    <property type="nucleotide sequence ID" value="NZ_CP122566.1"/>
</dbReference>
<dbReference type="AlphaFoldDB" id="A0AAJ6AHT4"/>
<dbReference type="SUPFAM" id="SSF52540">
    <property type="entry name" value="P-loop containing nucleoside triphosphate hydrolases"/>
    <property type="match status" value="1"/>
</dbReference>